<dbReference type="InterPro" id="IPR038765">
    <property type="entry name" value="Papain-like_cys_pep_sf"/>
</dbReference>
<dbReference type="RefSeq" id="WP_043940462.1">
    <property type="nucleotide sequence ID" value="NZ_JWHT01000001.1"/>
</dbReference>
<comment type="caution">
    <text evidence="1">The sequence shown here is derived from an EMBL/GenBank/DDBJ whole genome shotgun (WGS) entry which is preliminary data.</text>
</comment>
<dbReference type="AlphaFoldDB" id="A0A0D1KMP2"/>
<evidence type="ECO:0008006" key="3">
    <source>
        <dbReference type="Google" id="ProtNLM"/>
    </source>
</evidence>
<accession>A0A0D1KMP2</accession>
<evidence type="ECO:0000313" key="1">
    <source>
        <dbReference type="EMBL" id="KIU25794.1"/>
    </source>
</evidence>
<dbReference type="Pfam" id="PF05708">
    <property type="entry name" value="Peptidase_C92"/>
    <property type="match status" value="1"/>
</dbReference>
<sequence>MQLQTGDLIFVGVTDTDDFSQRIAASTHRKAAIDYTHIGLVEKTTATLFVLHASPETGSTREPLATFLNRQTGVADVYRPTISNAPWPAILQNAKAMLGQPYNWSFIKSRPGYYCSEYIMNAFQPAQIFTEAPMTFGPKNSILPGWLDYYADLGLTVPNGEPGTNPNGLANSPHLDYLGRLNDVNAVDAW</sequence>
<dbReference type="Gene3D" id="3.90.1720.10">
    <property type="entry name" value="endopeptidase domain like (from Nostoc punctiforme)"/>
    <property type="match status" value="1"/>
</dbReference>
<dbReference type="PATRIC" id="fig|137591.24.peg.62"/>
<dbReference type="SUPFAM" id="SSF54001">
    <property type="entry name" value="Cysteine proteinases"/>
    <property type="match status" value="1"/>
</dbReference>
<proteinExistence type="predicted"/>
<reference evidence="1" key="1">
    <citation type="journal article" date="2015" name="Microbiology (Mosc.)">
        <title>Genomics of the Weissella cibaria species with an examination of its metabolic traits.</title>
        <authorList>
            <person name="Lynch K.M."/>
            <person name="Lucid A."/>
            <person name="Arendt E.K."/>
            <person name="Sleator R.D."/>
            <person name="Lucey B."/>
            <person name="Coffey A."/>
        </authorList>
    </citation>
    <scope>NUCLEOTIDE SEQUENCE [LARGE SCALE GENOMIC DNA]</scope>
    <source>
        <strain evidence="1">AB3b</strain>
    </source>
</reference>
<organism evidence="1 2">
    <name type="scientific">Weissella cibaria</name>
    <dbReference type="NCBI Taxonomy" id="137591"/>
    <lineage>
        <taxon>Bacteria</taxon>
        <taxon>Bacillati</taxon>
        <taxon>Bacillota</taxon>
        <taxon>Bacilli</taxon>
        <taxon>Lactobacillales</taxon>
        <taxon>Lactobacillaceae</taxon>
        <taxon>Weissella</taxon>
    </lineage>
</organism>
<protein>
    <recommendedName>
        <fullName evidence="3">Permuted papain-like amidase YaeF/Yiix C92 family enzyme</fullName>
    </recommendedName>
</protein>
<gene>
    <name evidence="1" type="ORF">ab3b_00060</name>
</gene>
<name>A0A0D1KMP2_9LACO</name>
<evidence type="ECO:0000313" key="2">
    <source>
        <dbReference type="Proteomes" id="UP000032289"/>
    </source>
</evidence>
<dbReference type="EMBL" id="JWHT01000001">
    <property type="protein sequence ID" value="KIU25794.1"/>
    <property type="molecule type" value="Genomic_DNA"/>
</dbReference>
<dbReference type="InterPro" id="IPR024453">
    <property type="entry name" value="Peptidase_C92"/>
</dbReference>
<dbReference type="Proteomes" id="UP000032289">
    <property type="component" value="Unassembled WGS sequence"/>
</dbReference>